<dbReference type="OrthoDB" id="1872379at2759"/>
<dbReference type="Gene3D" id="1.25.40.10">
    <property type="entry name" value="Tetratricopeptide repeat domain"/>
    <property type="match status" value="1"/>
</dbReference>
<organism evidence="2 3">
    <name type="scientific">Emericellopsis atlantica</name>
    <dbReference type="NCBI Taxonomy" id="2614577"/>
    <lineage>
        <taxon>Eukaryota</taxon>
        <taxon>Fungi</taxon>
        <taxon>Dikarya</taxon>
        <taxon>Ascomycota</taxon>
        <taxon>Pezizomycotina</taxon>
        <taxon>Sordariomycetes</taxon>
        <taxon>Hypocreomycetidae</taxon>
        <taxon>Hypocreales</taxon>
        <taxon>Bionectriaceae</taxon>
        <taxon>Emericellopsis</taxon>
    </lineage>
</organism>
<evidence type="ECO:0000256" key="1">
    <source>
        <dbReference type="SAM" id="MobiDB-lite"/>
    </source>
</evidence>
<dbReference type="AlphaFoldDB" id="A0A9P7ZH29"/>
<feature type="compositionally biased region" description="Basic and acidic residues" evidence="1">
    <location>
        <begin position="1"/>
        <end position="20"/>
    </location>
</feature>
<keyword evidence="3" id="KW-1185">Reference proteome</keyword>
<feature type="region of interest" description="Disordered" evidence="1">
    <location>
        <begin position="1"/>
        <end position="23"/>
    </location>
</feature>
<feature type="region of interest" description="Disordered" evidence="1">
    <location>
        <begin position="122"/>
        <end position="143"/>
    </location>
</feature>
<evidence type="ECO:0000313" key="2">
    <source>
        <dbReference type="EMBL" id="KAG9251890.1"/>
    </source>
</evidence>
<dbReference type="GeneID" id="70294845"/>
<evidence type="ECO:0008006" key="4">
    <source>
        <dbReference type="Google" id="ProtNLM"/>
    </source>
</evidence>
<name>A0A9P7ZH29_9HYPO</name>
<comment type="caution">
    <text evidence="2">The sequence shown here is derived from an EMBL/GenBank/DDBJ whole genome shotgun (WGS) entry which is preliminary data.</text>
</comment>
<dbReference type="RefSeq" id="XP_046115814.1">
    <property type="nucleotide sequence ID" value="XM_046263942.1"/>
</dbReference>
<dbReference type="InterPro" id="IPR011990">
    <property type="entry name" value="TPR-like_helical_dom_sf"/>
</dbReference>
<reference evidence="2" key="1">
    <citation type="journal article" date="2021" name="IMA Fungus">
        <title>Genomic characterization of three marine fungi, including Emericellopsis atlantica sp. nov. with signatures of a generalist lifestyle and marine biomass degradation.</title>
        <authorList>
            <person name="Hagestad O.C."/>
            <person name="Hou L."/>
            <person name="Andersen J.H."/>
            <person name="Hansen E.H."/>
            <person name="Altermark B."/>
            <person name="Li C."/>
            <person name="Kuhnert E."/>
            <person name="Cox R.J."/>
            <person name="Crous P.W."/>
            <person name="Spatafora J.W."/>
            <person name="Lail K."/>
            <person name="Amirebrahimi M."/>
            <person name="Lipzen A."/>
            <person name="Pangilinan J."/>
            <person name="Andreopoulos W."/>
            <person name="Hayes R.D."/>
            <person name="Ng V."/>
            <person name="Grigoriev I.V."/>
            <person name="Jackson S.A."/>
            <person name="Sutton T.D.S."/>
            <person name="Dobson A.D.W."/>
            <person name="Rama T."/>
        </authorList>
    </citation>
    <scope>NUCLEOTIDE SEQUENCE</scope>
    <source>
        <strain evidence="2">TS7</strain>
    </source>
</reference>
<sequence length="270" mass="30548">MDAHDTKPQKETDRKERTGHEEDEVIEVALTPEQEAAALEESNTLKSEATTLFTASSFQDALNTYLSALAPLPKKTRFPRAVLYSNIAACNLKLEEWKDAIRSASNALDELKEFEVSLEQERKAKSQEEDEADEEIVSSGAETAAPIQDAVERDILRIRIKSLLRRARAYYNTDPPTWHSLSSAQSDYNTLLTLPTTFLTPSDLRTVKTQLRDLEPRIKVAQEQEMGEMWGKLKELGNGILRPFGMSTENFKMVKDEKTGGYSMNFQQNQ</sequence>
<protein>
    <recommendedName>
        <fullName evidence="4">Tetratricopeptide repeat protein 1</fullName>
    </recommendedName>
</protein>
<dbReference type="SUPFAM" id="SSF48452">
    <property type="entry name" value="TPR-like"/>
    <property type="match status" value="1"/>
</dbReference>
<proteinExistence type="predicted"/>
<dbReference type="InterPro" id="IPR052769">
    <property type="entry name" value="TPR_domain_protein"/>
</dbReference>
<dbReference type="EMBL" id="MU251265">
    <property type="protein sequence ID" value="KAG9251890.1"/>
    <property type="molecule type" value="Genomic_DNA"/>
</dbReference>
<accession>A0A9P7ZH29</accession>
<evidence type="ECO:0000313" key="3">
    <source>
        <dbReference type="Proteomes" id="UP000887229"/>
    </source>
</evidence>
<dbReference type="Proteomes" id="UP000887229">
    <property type="component" value="Unassembled WGS sequence"/>
</dbReference>
<dbReference type="PANTHER" id="PTHR46014">
    <property type="entry name" value="TETRATRICOPEPTIDE REPEAT PROTEIN 1"/>
    <property type="match status" value="1"/>
</dbReference>
<dbReference type="PANTHER" id="PTHR46014:SF1">
    <property type="entry name" value="TETRATRICOPEPTIDE REPEAT PROTEIN 1"/>
    <property type="match status" value="1"/>
</dbReference>
<gene>
    <name evidence="2" type="ORF">F5Z01DRAFT_662364</name>
</gene>